<protein>
    <submittedName>
        <fullName evidence="2">Transcriptional regulator, MarR/EmrR family</fullName>
    </submittedName>
</protein>
<dbReference type="Pfam" id="PF13601">
    <property type="entry name" value="HTH_34"/>
    <property type="match status" value="1"/>
</dbReference>
<evidence type="ECO:0000313" key="3">
    <source>
        <dbReference type="Proteomes" id="UP000009235"/>
    </source>
</evidence>
<accession>F6ESC8</accession>
<evidence type="ECO:0000259" key="1">
    <source>
        <dbReference type="Pfam" id="PF13601"/>
    </source>
</evidence>
<dbReference type="PANTHER" id="PTHR37318">
    <property type="entry name" value="BSL7504 PROTEIN"/>
    <property type="match status" value="1"/>
</dbReference>
<dbReference type="InterPro" id="IPR027395">
    <property type="entry name" value="WH_DNA-bd_dom"/>
</dbReference>
<dbReference type="KEGG" id="asd:AS9A_P20005"/>
<dbReference type="SUPFAM" id="SSF46785">
    <property type="entry name" value="Winged helix' DNA-binding domain"/>
    <property type="match status" value="1"/>
</dbReference>
<sequence length="102" mass="11253">MRRERASAFDSAVHQPVRLSILAILAGGTEVDFRYLISELGLSDGNLGRHLTTLHEAGLIHLKEGYNGSRTRTWISLTPQGETAFKREAELLKPIIAAAEQL</sequence>
<gene>
    <name evidence="2" type="ordered locus">AS9A_P20005</name>
</gene>
<dbReference type="InterPro" id="IPR036388">
    <property type="entry name" value="WH-like_DNA-bd_sf"/>
</dbReference>
<keyword evidence="2" id="KW-0614">Plasmid</keyword>
<dbReference type="Gene3D" id="1.10.10.10">
    <property type="entry name" value="Winged helix-like DNA-binding domain superfamily/Winged helix DNA-binding domain"/>
    <property type="match status" value="1"/>
</dbReference>
<dbReference type="HOGENOM" id="CLU_142189_1_0_11"/>
<feature type="domain" description="Winged helix DNA-binding" evidence="1">
    <location>
        <begin position="17"/>
        <end position="96"/>
    </location>
</feature>
<evidence type="ECO:0000313" key="2">
    <source>
        <dbReference type="EMBL" id="AEF43049.1"/>
    </source>
</evidence>
<dbReference type="OrthoDB" id="4952043at2"/>
<reference evidence="2 3" key="1">
    <citation type="journal article" date="2011" name="J. Bacteriol.">
        <title>Complete genome sequence of Amycolicicoccus subflavus DQS3-9A1T, an actinomycete isolated from crude oil-polluted soil.</title>
        <authorList>
            <person name="Cai M."/>
            <person name="Chen W.M."/>
            <person name="Nie Y."/>
            <person name="Chi C.Q."/>
            <person name="Wang Y.N."/>
            <person name="Tang Y.Q."/>
            <person name="Li G.Y."/>
            <person name="Wu X.L."/>
        </authorList>
    </citation>
    <scope>NUCLEOTIDE SEQUENCE [LARGE SCALE GENOMIC DNA]</scope>
    <source>
        <strain evidence="3">DSM 45089 / DQS3-9A1</strain>
        <plasmid evidence="2 3">pAS9A-2</plasmid>
    </source>
</reference>
<keyword evidence="3" id="KW-1185">Reference proteome</keyword>
<dbReference type="Proteomes" id="UP000009235">
    <property type="component" value="Plasmid pAS9A-2"/>
</dbReference>
<name>F6ESC8_HOYSD</name>
<geneLocation type="plasmid" evidence="2 3">
    <name>pAS9A-2</name>
</geneLocation>
<proteinExistence type="predicted"/>
<dbReference type="PANTHER" id="PTHR37318:SF1">
    <property type="entry name" value="BSL7504 PROTEIN"/>
    <property type="match status" value="1"/>
</dbReference>
<dbReference type="EMBL" id="CP002788">
    <property type="protein sequence ID" value="AEF43049.1"/>
    <property type="molecule type" value="Genomic_DNA"/>
</dbReference>
<dbReference type="AlphaFoldDB" id="F6ESC8"/>
<organism evidence="2 3">
    <name type="scientific">Hoyosella subflava (strain DSM 45089 / JCM 17490 / NBRC 109087 / DQS3-9A1)</name>
    <name type="common">Amycolicicoccus subflavus</name>
    <dbReference type="NCBI Taxonomy" id="443218"/>
    <lineage>
        <taxon>Bacteria</taxon>
        <taxon>Bacillati</taxon>
        <taxon>Actinomycetota</taxon>
        <taxon>Actinomycetes</taxon>
        <taxon>Mycobacteriales</taxon>
        <taxon>Hoyosellaceae</taxon>
        <taxon>Hoyosella</taxon>
    </lineage>
</organism>
<dbReference type="InterPro" id="IPR036390">
    <property type="entry name" value="WH_DNA-bd_sf"/>
</dbReference>